<protein>
    <submittedName>
        <fullName evidence="1">Uncharacterized protein</fullName>
    </submittedName>
</protein>
<dbReference type="AlphaFoldDB" id="A0A844ARP3"/>
<sequence>MVCAFATPIELSLLACYSFIMNQKHTPDLQSELQSDPSGTRRMNLLNQLRTLHVSCLAAGRRPSDAQTYRDVEAATTAVAAAIRIIETLPKSDAGRN</sequence>
<proteinExistence type="predicted"/>
<keyword evidence="2" id="KW-1185">Reference proteome</keyword>
<organism evidence="1 2">
    <name type="scientific">Caenimonas koreensis DSM 17982</name>
    <dbReference type="NCBI Taxonomy" id="1121255"/>
    <lineage>
        <taxon>Bacteria</taxon>
        <taxon>Pseudomonadati</taxon>
        <taxon>Pseudomonadota</taxon>
        <taxon>Betaproteobacteria</taxon>
        <taxon>Burkholderiales</taxon>
        <taxon>Comamonadaceae</taxon>
        <taxon>Caenimonas</taxon>
    </lineage>
</organism>
<evidence type="ECO:0000313" key="2">
    <source>
        <dbReference type="Proteomes" id="UP000487350"/>
    </source>
</evidence>
<dbReference type="Proteomes" id="UP000487350">
    <property type="component" value="Unassembled WGS sequence"/>
</dbReference>
<dbReference type="OrthoDB" id="9966923at2"/>
<accession>A0A844ARP3</accession>
<evidence type="ECO:0000313" key="1">
    <source>
        <dbReference type="EMBL" id="MRD47060.1"/>
    </source>
</evidence>
<reference evidence="1 2" key="1">
    <citation type="submission" date="2019-11" db="EMBL/GenBank/DDBJ databases">
        <title>Caenimonas koreensis gen. nov., sp. nov., isolated from activated sludge.</title>
        <authorList>
            <person name="Seung H.R."/>
        </authorList>
    </citation>
    <scope>NUCLEOTIDE SEQUENCE [LARGE SCALE GENOMIC DNA]</scope>
    <source>
        <strain evidence="1 2">EMB320</strain>
    </source>
</reference>
<gene>
    <name evidence="1" type="ORF">GHT07_07205</name>
</gene>
<dbReference type="EMBL" id="WJBU01000006">
    <property type="protein sequence ID" value="MRD47060.1"/>
    <property type="molecule type" value="Genomic_DNA"/>
</dbReference>
<comment type="caution">
    <text evidence="1">The sequence shown here is derived from an EMBL/GenBank/DDBJ whole genome shotgun (WGS) entry which is preliminary data.</text>
</comment>
<name>A0A844ARP3_9BURK</name>